<evidence type="ECO:0000256" key="1">
    <source>
        <dbReference type="ARBA" id="ARBA00000612"/>
    </source>
</evidence>
<evidence type="ECO:0000256" key="2">
    <source>
        <dbReference type="ARBA" id="ARBA00006571"/>
    </source>
</evidence>
<dbReference type="SUPFAM" id="SSF55486">
    <property type="entry name" value="Metalloproteases ('zincins'), catalytic domain"/>
    <property type="match status" value="1"/>
</dbReference>
<comment type="catalytic activity">
    <reaction evidence="1">
        <text>Hydrolyzes proteins with a preference for Tyr or Phe in the P1' position. Has no action on amino-acid p-nitroanilides.</text>
        <dbReference type="EC" id="3.4.24.77"/>
    </reaction>
</comment>
<dbReference type="InterPro" id="IPR000013">
    <property type="entry name" value="Peptidase_M7"/>
</dbReference>
<dbReference type="Gene3D" id="3.40.390.10">
    <property type="entry name" value="Collagenase (Catalytic Domain)"/>
    <property type="match status" value="1"/>
</dbReference>
<dbReference type="EC" id="3.4.24.77" evidence="3"/>
<keyword evidence="9" id="KW-0378">Hydrolase</keyword>
<reference evidence="9 10" key="1">
    <citation type="submission" date="2021-03" db="EMBL/GenBank/DDBJ databases">
        <title>Sequencing the genomes of 1000 actinobacteria strains.</title>
        <authorList>
            <person name="Klenk H.-P."/>
        </authorList>
    </citation>
    <scope>NUCLEOTIDE SEQUENCE [LARGE SCALE GENOMIC DNA]</scope>
    <source>
        <strain evidence="9 10">DSM 46670</strain>
    </source>
</reference>
<sequence>MLRRTFAGALAATALVLPVTTVVSAPSAAAAEILATSLTYDDSQSTQYSSQISAAVGIWNAAVSNVQIKKATSGQRANIRFVADPGWPRANLGPVRPGQQVTVWMGREAVDDGYDVIRIAAHEMGHSLGLPDIKPGPCSSLMSGSTGGVDCKSRTPNASEAARVQRNYAGTLKTVDTSVVVSEAAF</sequence>
<dbReference type="RefSeq" id="WP_209643421.1">
    <property type="nucleotide sequence ID" value="NZ_JAGINW010000001.1"/>
</dbReference>
<name>A0ABS4TPM6_9PSEU</name>
<evidence type="ECO:0000256" key="8">
    <source>
        <dbReference type="SAM" id="SignalP"/>
    </source>
</evidence>
<dbReference type="PRINTS" id="PR00787">
    <property type="entry name" value="NEUTRALPTASE"/>
</dbReference>
<feature type="chain" id="PRO_5046937060" description="Extracellular small neutral protease" evidence="8">
    <location>
        <begin position="31"/>
        <end position="186"/>
    </location>
</feature>
<evidence type="ECO:0000256" key="6">
    <source>
        <dbReference type="ARBA" id="ARBA00023049"/>
    </source>
</evidence>
<dbReference type="Proteomes" id="UP001519332">
    <property type="component" value="Unassembled WGS sequence"/>
</dbReference>
<evidence type="ECO:0000256" key="5">
    <source>
        <dbReference type="ARBA" id="ARBA00022723"/>
    </source>
</evidence>
<keyword evidence="6" id="KW-0645">Protease</keyword>
<keyword evidence="8" id="KW-0732">Signal</keyword>
<keyword evidence="6" id="KW-0482">Metalloprotease</keyword>
<evidence type="ECO:0000256" key="3">
    <source>
        <dbReference type="ARBA" id="ARBA00012325"/>
    </source>
</evidence>
<evidence type="ECO:0000256" key="4">
    <source>
        <dbReference type="ARBA" id="ARBA00019129"/>
    </source>
</evidence>
<gene>
    <name evidence="9" type="ORF">JOF56_006732</name>
</gene>
<accession>A0ABS4TPM6</accession>
<proteinExistence type="inferred from homology"/>
<keyword evidence="5" id="KW-0479">Metal-binding</keyword>
<comment type="similarity">
    <text evidence="2">Belongs to the peptidase M7 family.</text>
</comment>
<organism evidence="9 10">
    <name type="scientific">Kibdelosporangium banguiense</name>
    <dbReference type="NCBI Taxonomy" id="1365924"/>
    <lineage>
        <taxon>Bacteria</taxon>
        <taxon>Bacillati</taxon>
        <taxon>Actinomycetota</taxon>
        <taxon>Actinomycetes</taxon>
        <taxon>Pseudonocardiales</taxon>
        <taxon>Pseudonocardiaceae</taxon>
        <taxon>Kibdelosporangium</taxon>
    </lineage>
</organism>
<comment type="caution">
    <text evidence="9">The sequence shown here is derived from an EMBL/GenBank/DDBJ whole genome shotgun (WGS) entry which is preliminary data.</text>
</comment>
<evidence type="ECO:0000313" key="9">
    <source>
        <dbReference type="EMBL" id="MBP2326347.1"/>
    </source>
</evidence>
<dbReference type="InterPro" id="IPR024079">
    <property type="entry name" value="MetalloPept_cat_dom_sf"/>
</dbReference>
<keyword evidence="10" id="KW-1185">Reference proteome</keyword>
<evidence type="ECO:0000313" key="10">
    <source>
        <dbReference type="Proteomes" id="UP001519332"/>
    </source>
</evidence>
<evidence type="ECO:0000256" key="7">
    <source>
        <dbReference type="ARBA" id="ARBA00029927"/>
    </source>
</evidence>
<dbReference type="Pfam" id="PF02031">
    <property type="entry name" value="Peptidase_M7"/>
    <property type="match status" value="1"/>
</dbReference>
<dbReference type="GO" id="GO:0016787">
    <property type="term" value="F:hydrolase activity"/>
    <property type="evidence" value="ECO:0007669"/>
    <property type="project" value="UniProtKB-KW"/>
</dbReference>
<protein>
    <recommendedName>
        <fullName evidence="4">Extracellular small neutral protease</fullName>
        <ecNumber evidence="3">3.4.24.77</ecNumber>
    </recommendedName>
    <alternativeName>
        <fullName evidence="7">Snapalysin</fullName>
    </alternativeName>
</protein>
<feature type="signal peptide" evidence="8">
    <location>
        <begin position="1"/>
        <end position="30"/>
    </location>
</feature>
<dbReference type="EMBL" id="JAGINW010000001">
    <property type="protein sequence ID" value="MBP2326347.1"/>
    <property type="molecule type" value="Genomic_DNA"/>
</dbReference>